<evidence type="ECO:0000256" key="1">
    <source>
        <dbReference type="ARBA" id="ARBA00007870"/>
    </source>
</evidence>
<sequence length="382" mass="40567">MSTTDKLSFAILGAGLLGSYLGARLQLAGHRVHFIGRGTLRGRLAASPYQGLAVTSVSTLSADQGARPAAVVPREQVSLFESYAAMRAAGVDVDHVVVTLKRISLRDTLQPMRPFDDGGLSVVTLMNGMNPRADVLEVLPRASVIVGMWPFNVVELAPGHFHQSVEGMPLELETTPAAEAVAAAFTGSGVATELSPSIDATLNGKLLVNLNNAVNALSGIPLKLELSTYALRQVVASCISEGLAVFAAHGMPSVSPIKVAPAWVLPVVMGTPDWVFTRVAAAPLAMDEKATSSMQEDLVHCAPTEIEYLQGALVRLGRDKGVPTPVCERVVQLIKRAEEDNRARVERLGREAAKHPEPPVKLTGEEILGEAASGSWLSWPRL</sequence>
<dbReference type="EC" id="1.1.1.169" evidence="2"/>
<dbReference type="InterPro" id="IPR050838">
    <property type="entry name" value="Ketopantoate_reductase"/>
</dbReference>
<keyword evidence="9" id="KW-1185">Reference proteome</keyword>
<dbReference type="InterPro" id="IPR036291">
    <property type="entry name" value="NAD(P)-bd_dom_sf"/>
</dbReference>
<dbReference type="PANTHER" id="PTHR43765">
    <property type="entry name" value="2-DEHYDROPANTOATE 2-REDUCTASE-RELATED"/>
    <property type="match status" value="1"/>
</dbReference>
<evidence type="ECO:0000256" key="3">
    <source>
        <dbReference type="ARBA" id="ARBA00022857"/>
    </source>
</evidence>
<dbReference type="InterPro" id="IPR013332">
    <property type="entry name" value="KPR_N"/>
</dbReference>
<comment type="similarity">
    <text evidence="1">Belongs to the ketopantoate reductase family.</text>
</comment>
<dbReference type="EMBL" id="JADGIZ020000039">
    <property type="protein sequence ID" value="KAL2913923.1"/>
    <property type="molecule type" value="Genomic_DNA"/>
</dbReference>
<dbReference type="Pfam" id="PF02558">
    <property type="entry name" value="ApbA"/>
    <property type="match status" value="1"/>
</dbReference>
<dbReference type="PANTHER" id="PTHR43765:SF2">
    <property type="entry name" value="2-DEHYDROPANTOATE 2-REDUCTASE"/>
    <property type="match status" value="1"/>
</dbReference>
<dbReference type="Pfam" id="PF08546">
    <property type="entry name" value="ApbA_C"/>
    <property type="match status" value="1"/>
</dbReference>
<evidence type="ECO:0000256" key="2">
    <source>
        <dbReference type="ARBA" id="ARBA00013014"/>
    </source>
</evidence>
<evidence type="ECO:0000313" key="9">
    <source>
        <dbReference type="Proteomes" id="UP001527925"/>
    </source>
</evidence>
<feature type="domain" description="Ketopantoate reductase C-terminal" evidence="7">
    <location>
        <begin position="203"/>
        <end position="337"/>
    </location>
</feature>
<feature type="domain" description="Ketopantoate reductase N-terminal" evidence="6">
    <location>
        <begin position="10"/>
        <end position="165"/>
    </location>
</feature>
<dbReference type="Gene3D" id="1.10.1040.10">
    <property type="entry name" value="N-(1-d-carboxylethyl)-l-norvaline Dehydrogenase, domain 2"/>
    <property type="match status" value="1"/>
</dbReference>
<dbReference type="Gene3D" id="3.40.50.720">
    <property type="entry name" value="NAD(P)-binding Rossmann-like Domain"/>
    <property type="match status" value="1"/>
</dbReference>
<evidence type="ECO:0000256" key="4">
    <source>
        <dbReference type="ARBA" id="ARBA00023002"/>
    </source>
</evidence>
<evidence type="ECO:0000256" key="5">
    <source>
        <dbReference type="ARBA" id="ARBA00032024"/>
    </source>
</evidence>
<name>A0ABR4N380_9FUNG</name>
<dbReference type="SUPFAM" id="SSF51735">
    <property type="entry name" value="NAD(P)-binding Rossmann-fold domains"/>
    <property type="match status" value="1"/>
</dbReference>
<dbReference type="InterPro" id="IPR008927">
    <property type="entry name" value="6-PGluconate_DH-like_C_sf"/>
</dbReference>
<proteinExistence type="inferred from homology"/>
<evidence type="ECO:0000259" key="7">
    <source>
        <dbReference type="Pfam" id="PF08546"/>
    </source>
</evidence>
<dbReference type="SUPFAM" id="SSF48179">
    <property type="entry name" value="6-phosphogluconate dehydrogenase C-terminal domain-like"/>
    <property type="match status" value="1"/>
</dbReference>
<dbReference type="Proteomes" id="UP001527925">
    <property type="component" value="Unassembled WGS sequence"/>
</dbReference>
<accession>A0ABR4N380</accession>
<reference evidence="8 9" key="1">
    <citation type="submission" date="2023-09" db="EMBL/GenBank/DDBJ databases">
        <title>Pangenome analysis of Batrachochytrium dendrobatidis and related Chytrids.</title>
        <authorList>
            <person name="Yacoub M.N."/>
            <person name="Stajich J.E."/>
            <person name="James T.Y."/>
        </authorList>
    </citation>
    <scope>NUCLEOTIDE SEQUENCE [LARGE SCALE GENOMIC DNA]</scope>
    <source>
        <strain evidence="8 9">JEL0888</strain>
    </source>
</reference>
<dbReference type="InterPro" id="IPR003710">
    <property type="entry name" value="ApbA"/>
</dbReference>
<evidence type="ECO:0000259" key="6">
    <source>
        <dbReference type="Pfam" id="PF02558"/>
    </source>
</evidence>
<protein>
    <recommendedName>
        <fullName evidence="2">2-dehydropantoate 2-reductase</fullName>
        <ecNumber evidence="2">1.1.1.169</ecNumber>
    </recommendedName>
    <alternativeName>
        <fullName evidence="5">Ketopantoate reductase</fullName>
    </alternativeName>
</protein>
<gene>
    <name evidence="8" type="ORF">HK105_206514</name>
</gene>
<dbReference type="InterPro" id="IPR013752">
    <property type="entry name" value="KPA_reductase"/>
</dbReference>
<keyword evidence="3" id="KW-0521">NADP</keyword>
<dbReference type="NCBIfam" id="TIGR00745">
    <property type="entry name" value="apbA_panE"/>
    <property type="match status" value="1"/>
</dbReference>
<comment type="caution">
    <text evidence="8">The sequence shown here is derived from an EMBL/GenBank/DDBJ whole genome shotgun (WGS) entry which is preliminary data.</text>
</comment>
<keyword evidence="4" id="KW-0560">Oxidoreductase</keyword>
<evidence type="ECO:0000313" key="8">
    <source>
        <dbReference type="EMBL" id="KAL2913923.1"/>
    </source>
</evidence>
<dbReference type="InterPro" id="IPR013328">
    <property type="entry name" value="6PGD_dom2"/>
</dbReference>
<organism evidence="8 9">
    <name type="scientific">Polyrhizophydium stewartii</name>
    <dbReference type="NCBI Taxonomy" id="2732419"/>
    <lineage>
        <taxon>Eukaryota</taxon>
        <taxon>Fungi</taxon>
        <taxon>Fungi incertae sedis</taxon>
        <taxon>Chytridiomycota</taxon>
        <taxon>Chytridiomycota incertae sedis</taxon>
        <taxon>Chytridiomycetes</taxon>
        <taxon>Rhizophydiales</taxon>
        <taxon>Rhizophydiales incertae sedis</taxon>
        <taxon>Polyrhizophydium</taxon>
    </lineage>
</organism>